<protein>
    <submittedName>
        <fullName evidence="1">Uncharacterized protein</fullName>
    </submittedName>
</protein>
<dbReference type="Proteomes" id="UP000019438">
    <property type="component" value="Chromosome"/>
</dbReference>
<reference evidence="2" key="1">
    <citation type="submission" date="2012-06" db="EMBL/GenBank/DDBJ databases">
        <title>Genome analysis of multiple Granulibacter bethesdensis isolates demonstrates substantial genome diversity.</title>
        <authorList>
            <person name="Greenberg D.E."/>
            <person name="Porcella S.F."/>
            <person name="Zarember K."/>
            <person name="Zelazny A.M."/>
            <person name="Bruno D."/>
            <person name="Martens C."/>
            <person name="Barbian K.D."/>
            <person name="Jaske E."/>
            <person name="Holland S.M."/>
        </authorList>
    </citation>
    <scope>NUCLEOTIDE SEQUENCE [LARGE SCALE GENOMIC DNA]</scope>
    <source>
        <strain evidence="2">CGDNIH3</strain>
    </source>
</reference>
<proteinExistence type="predicted"/>
<evidence type="ECO:0000313" key="2">
    <source>
        <dbReference type="Proteomes" id="UP000019438"/>
    </source>
</evidence>
<dbReference type="AlphaFoldDB" id="A0AAN0RDK6"/>
<dbReference type="KEGG" id="gbc:GbCGDNIH3_1017"/>
<name>A0AAN0RDK6_9PROT</name>
<organism evidence="1 2">
    <name type="scientific">Granulibacter bethesdensis</name>
    <dbReference type="NCBI Taxonomy" id="364410"/>
    <lineage>
        <taxon>Bacteria</taxon>
        <taxon>Pseudomonadati</taxon>
        <taxon>Pseudomonadota</taxon>
        <taxon>Alphaproteobacteria</taxon>
        <taxon>Acetobacterales</taxon>
        <taxon>Acetobacteraceae</taxon>
        <taxon>Granulibacter</taxon>
    </lineage>
</organism>
<accession>A0AAN0RDK6</accession>
<sequence>MRPLPPFLHRGNETTRSVRIMALLPDAAAYLPVSRGQTAMNKPAAIAILLIGLSACSQPDPDLRAGKPVYYPLSLHDASYKAHAHIVSKASPGCTAPHEGIFTVGDHSITYAYSSGLVFTPLINENGFFKETIGSNVFQGQFTGNRLLATLTMPACTIEYRGHEVWNHSATSPIPVSWHRD</sequence>
<gene>
    <name evidence="1" type="ORF">GbCGDNIH3_1017</name>
</gene>
<dbReference type="EMBL" id="CP003181">
    <property type="protein sequence ID" value="AHJ62852.1"/>
    <property type="molecule type" value="Genomic_DNA"/>
</dbReference>
<evidence type="ECO:0000313" key="1">
    <source>
        <dbReference type="EMBL" id="AHJ62852.1"/>
    </source>
</evidence>